<dbReference type="Proteomes" id="UP000597341">
    <property type="component" value="Unassembled WGS sequence"/>
</dbReference>
<reference evidence="3" key="1">
    <citation type="journal article" date="2019" name="Int. J. Syst. Evol. Microbiol.">
        <title>The Global Catalogue of Microorganisms (GCM) 10K type strain sequencing project: providing services to taxonomists for standard genome sequencing and annotation.</title>
        <authorList>
            <consortium name="The Broad Institute Genomics Platform"/>
            <consortium name="The Broad Institute Genome Sequencing Center for Infectious Disease"/>
            <person name="Wu L."/>
            <person name="Ma J."/>
        </authorList>
    </citation>
    <scope>NUCLEOTIDE SEQUENCE [LARGE SCALE GENOMIC DNA]</scope>
    <source>
        <strain evidence="3">CGMCC 1.12791</strain>
    </source>
</reference>
<comment type="caution">
    <text evidence="2">The sequence shown here is derived from an EMBL/GenBank/DDBJ whole genome shotgun (WGS) entry which is preliminary data.</text>
</comment>
<feature type="transmembrane region" description="Helical" evidence="1">
    <location>
        <begin position="43"/>
        <end position="59"/>
    </location>
</feature>
<dbReference type="RefSeq" id="WP_191280809.1">
    <property type="nucleotide sequence ID" value="NZ_BNAD01000015.1"/>
</dbReference>
<dbReference type="InterPro" id="IPR007136">
    <property type="entry name" value="DUF347"/>
</dbReference>
<evidence type="ECO:0000313" key="2">
    <source>
        <dbReference type="EMBL" id="GHE18921.1"/>
    </source>
</evidence>
<evidence type="ECO:0000313" key="3">
    <source>
        <dbReference type="Proteomes" id="UP000597341"/>
    </source>
</evidence>
<keyword evidence="3" id="KW-1185">Reference proteome</keyword>
<protein>
    <recommendedName>
        <fullName evidence="4">Cytosine permease</fullName>
    </recommendedName>
</protein>
<proteinExistence type="predicted"/>
<keyword evidence="1" id="KW-0812">Transmembrane</keyword>
<evidence type="ECO:0000256" key="1">
    <source>
        <dbReference type="SAM" id="Phobius"/>
    </source>
</evidence>
<evidence type="ECO:0008006" key="4">
    <source>
        <dbReference type="Google" id="ProtNLM"/>
    </source>
</evidence>
<name>A0ABQ3HNS4_9ACTN</name>
<sequence length="77" mass="7982">MPYAVLAFWAAYILTRPFGASLGDYLTAAPADGGLGLGTNGTSGLFLAVIVAAVAWFTLQQRRVGTSTYPVVEESAA</sequence>
<keyword evidence="1" id="KW-0472">Membrane</keyword>
<accession>A0ABQ3HNS4</accession>
<organism evidence="2 3">
    <name type="scientific">Nocardioides flavus</name>
    <name type="common">ex Wang et al. 2016</name>
    <dbReference type="NCBI Taxonomy" id="2058780"/>
    <lineage>
        <taxon>Bacteria</taxon>
        <taxon>Bacillati</taxon>
        <taxon>Actinomycetota</taxon>
        <taxon>Actinomycetes</taxon>
        <taxon>Propionibacteriales</taxon>
        <taxon>Nocardioidaceae</taxon>
        <taxon>Nocardioides</taxon>
    </lineage>
</organism>
<dbReference type="EMBL" id="BNAD01000015">
    <property type="protein sequence ID" value="GHE18921.1"/>
    <property type="molecule type" value="Genomic_DNA"/>
</dbReference>
<dbReference type="Pfam" id="PF03988">
    <property type="entry name" value="DUF347"/>
    <property type="match status" value="1"/>
</dbReference>
<keyword evidence="1" id="KW-1133">Transmembrane helix</keyword>
<gene>
    <name evidence="2" type="ORF">GCM10011376_35310</name>
</gene>